<organism evidence="2 3">
    <name type="scientific">Rhodonia placenta</name>
    <dbReference type="NCBI Taxonomy" id="104341"/>
    <lineage>
        <taxon>Eukaryota</taxon>
        <taxon>Fungi</taxon>
        <taxon>Dikarya</taxon>
        <taxon>Basidiomycota</taxon>
        <taxon>Agaricomycotina</taxon>
        <taxon>Agaricomycetes</taxon>
        <taxon>Polyporales</taxon>
        <taxon>Adustoporiaceae</taxon>
        <taxon>Rhodonia</taxon>
    </lineage>
</organism>
<accession>A0A8H7NY31</accession>
<protein>
    <submittedName>
        <fullName evidence="2">Uncharacterized protein</fullName>
    </submittedName>
</protein>
<dbReference type="SUPFAM" id="SSF56399">
    <property type="entry name" value="ADP-ribosylation"/>
    <property type="match status" value="1"/>
</dbReference>
<evidence type="ECO:0000256" key="1">
    <source>
        <dbReference type="SAM" id="MobiDB-lite"/>
    </source>
</evidence>
<sequence length="454" mass="49546">MASDDDGATDDGSDYGDGYPDNASEFNDDTDIHLLSSRFAAASFASAAPRSMSRALTQPQSRAGQTPMCIVCGIRPAYNRNGKTYSTCGLTCAAEYQSGGSRVPNGRDPTPDVINILCVVCGKKPAYIKGGKHCFTCGVTCTGVYKTGNFTPLCVICGARPAYRKNGKSYPTCGLTCAGRYEIAKGNGQVQTRDETSTRTCVICNNRPCFRRGPDIFLTCGMACLTTLCSGGGDRMKCNYCHRKPKLASSDHCGPTCRSRSRVACLMCRCRPKLGKYHFCGRACKKLAMETAPKILEVPQNHDTWDMVATKFKKAWKPTMGEPVPQIKHVYKIVESSVFLKPYDTYKKKVGNERFCYHGMPRDCQLGNTGRTTLCSSRSCPLCNILKTSFNTNLGSPKRGEYNYSQPGGAILLNKVALGRVYNASNFREVTSLPAGYNSVRLCSACENENDAEH</sequence>
<evidence type="ECO:0000313" key="2">
    <source>
        <dbReference type="EMBL" id="KAF9809215.1"/>
    </source>
</evidence>
<dbReference type="Proteomes" id="UP000639403">
    <property type="component" value="Unassembled WGS sequence"/>
</dbReference>
<reference evidence="2" key="2">
    <citation type="journal article" name="Front. Microbiol.">
        <title>Degradative Capacity of Two Strains of Rhodonia placenta: From Phenotype to Genotype.</title>
        <authorList>
            <person name="Kolle M."/>
            <person name="Horta M.A.C."/>
            <person name="Nowrousian M."/>
            <person name="Ohm R.A."/>
            <person name="Benz J.P."/>
            <person name="Pilgard A."/>
        </authorList>
    </citation>
    <scope>NUCLEOTIDE SEQUENCE</scope>
    <source>
        <strain evidence="2">FPRL280</strain>
    </source>
</reference>
<feature type="region of interest" description="Disordered" evidence="1">
    <location>
        <begin position="1"/>
        <end position="27"/>
    </location>
</feature>
<reference evidence="2" key="1">
    <citation type="submission" date="2020-11" db="EMBL/GenBank/DDBJ databases">
        <authorList>
            <person name="Koelle M."/>
            <person name="Horta M.A.C."/>
            <person name="Nowrousian M."/>
            <person name="Ohm R.A."/>
            <person name="Benz P."/>
            <person name="Pilgard A."/>
        </authorList>
    </citation>
    <scope>NUCLEOTIDE SEQUENCE</scope>
    <source>
        <strain evidence="2">FPRL280</strain>
    </source>
</reference>
<dbReference type="EMBL" id="JADOXO010000213">
    <property type="protein sequence ID" value="KAF9809215.1"/>
    <property type="molecule type" value="Genomic_DNA"/>
</dbReference>
<evidence type="ECO:0000313" key="3">
    <source>
        <dbReference type="Proteomes" id="UP000639403"/>
    </source>
</evidence>
<name>A0A8H7NY31_9APHY</name>
<dbReference type="AlphaFoldDB" id="A0A8H7NY31"/>
<feature type="compositionally biased region" description="Acidic residues" evidence="1">
    <location>
        <begin position="1"/>
        <end position="14"/>
    </location>
</feature>
<dbReference type="Gene3D" id="3.90.228.10">
    <property type="match status" value="1"/>
</dbReference>
<proteinExistence type="predicted"/>
<comment type="caution">
    <text evidence="2">The sequence shown here is derived from an EMBL/GenBank/DDBJ whole genome shotgun (WGS) entry which is preliminary data.</text>
</comment>
<gene>
    <name evidence="2" type="ORF">IEO21_07479</name>
</gene>